<sequence>MNNLGSCYFNGKGVEQNITKAIELYQKADKIGCSYASYNLGLCYLGGSGVEKDTIKGKVLIKKAADLGHPKAKEMVLKWASENC</sequence>
<dbReference type="Gene3D" id="1.25.40.10">
    <property type="entry name" value="Tetratricopeptide repeat domain"/>
    <property type="match status" value="1"/>
</dbReference>
<name>A0ABR2HJ88_9EUKA</name>
<dbReference type="SUPFAM" id="SSF81901">
    <property type="entry name" value="HCP-like"/>
    <property type="match status" value="1"/>
</dbReference>
<proteinExistence type="predicted"/>
<reference evidence="1 2" key="1">
    <citation type="submission" date="2024-04" db="EMBL/GenBank/DDBJ databases">
        <title>Tritrichomonas musculus Genome.</title>
        <authorList>
            <person name="Alves-Ferreira E."/>
            <person name="Grigg M."/>
            <person name="Lorenzi H."/>
            <person name="Galac M."/>
        </authorList>
    </citation>
    <scope>NUCLEOTIDE SEQUENCE [LARGE SCALE GENOMIC DNA]</scope>
    <source>
        <strain evidence="1 2">EAF2021</strain>
    </source>
</reference>
<dbReference type="InterPro" id="IPR006597">
    <property type="entry name" value="Sel1-like"/>
</dbReference>
<dbReference type="EMBL" id="JAPFFF010000027">
    <property type="protein sequence ID" value="KAK8848307.1"/>
    <property type="molecule type" value="Genomic_DNA"/>
</dbReference>
<accession>A0ABR2HJ88</accession>
<dbReference type="InterPro" id="IPR052748">
    <property type="entry name" value="ISR_Activator"/>
</dbReference>
<evidence type="ECO:0000313" key="2">
    <source>
        <dbReference type="Proteomes" id="UP001470230"/>
    </source>
</evidence>
<comment type="caution">
    <text evidence="1">The sequence shown here is derived from an EMBL/GenBank/DDBJ whole genome shotgun (WGS) entry which is preliminary data.</text>
</comment>
<dbReference type="PANTHER" id="PTHR45011">
    <property type="entry name" value="DAP3-BINDING CELL DEATH ENHANCER 1"/>
    <property type="match status" value="1"/>
</dbReference>
<gene>
    <name evidence="1" type="ORF">M9Y10_019368</name>
</gene>
<dbReference type="PANTHER" id="PTHR45011:SF1">
    <property type="entry name" value="DAP3-BINDING CELL DEATH ENHANCER 1"/>
    <property type="match status" value="1"/>
</dbReference>
<dbReference type="SMART" id="SM00671">
    <property type="entry name" value="SEL1"/>
    <property type="match status" value="2"/>
</dbReference>
<evidence type="ECO:0000313" key="1">
    <source>
        <dbReference type="EMBL" id="KAK8848307.1"/>
    </source>
</evidence>
<dbReference type="Pfam" id="PF08238">
    <property type="entry name" value="Sel1"/>
    <property type="match status" value="2"/>
</dbReference>
<keyword evidence="2" id="KW-1185">Reference proteome</keyword>
<dbReference type="Proteomes" id="UP001470230">
    <property type="component" value="Unassembled WGS sequence"/>
</dbReference>
<organism evidence="1 2">
    <name type="scientific">Tritrichomonas musculus</name>
    <dbReference type="NCBI Taxonomy" id="1915356"/>
    <lineage>
        <taxon>Eukaryota</taxon>
        <taxon>Metamonada</taxon>
        <taxon>Parabasalia</taxon>
        <taxon>Tritrichomonadida</taxon>
        <taxon>Tritrichomonadidae</taxon>
        <taxon>Tritrichomonas</taxon>
    </lineage>
</organism>
<protein>
    <submittedName>
        <fullName evidence="1">Uncharacterized protein</fullName>
    </submittedName>
</protein>
<dbReference type="InterPro" id="IPR011990">
    <property type="entry name" value="TPR-like_helical_dom_sf"/>
</dbReference>